<evidence type="ECO:0000256" key="1">
    <source>
        <dbReference type="ARBA" id="ARBA00005213"/>
    </source>
</evidence>
<keyword evidence="5" id="KW-0378">Hydrolase</keyword>
<dbReference type="STRING" id="1120989.SAMN02745227_01668"/>
<evidence type="ECO:0000256" key="3">
    <source>
        <dbReference type="ARBA" id="ARBA00012171"/>
    </source>
</evidence>
<dbReference type="Gene3D" id="3.75.10.10">
    <property type="entry name" value="L-arginine/glycine Amidinotransferase, Chain A"/>
    <property type="match status" value="1"/>
</dbReference>
<proteinExistence type="inferred from homology"/>
<dbReference type="GO" id="GO:0019546">
    <property type="term" value="P:L-arginine deiminase pathway"/>
    <property type="evidence" value="ECO:0007669"/>
    <property type="project" value="TreeGrafter"/>
</dbReference>
<dbReference type="PRINTS" id="PR01466">
    <property type="entry name" value="ARGDEIMINASE"/>
</dbReference>
<evidence type="ECO:0000256" key="4">
    <source>
        <dbReference type="ARBA" id="ARBA00022503"/>
    </source>
</evidence>
<reference evidence="8" key="1">
    <citation type="submission" date="2016-11" db="EMBL/GenBank/DDBJ databases">
        <authorList>
            <person name="Varghese N."/>
            <person name="Submissions S."/>
        </authorList>
    </citation>
    <scope>NUCLEOTIDE SEQUENCE [LARGE SCALE GENOMIC DNA]</scope>
    <source>
        <strain evidence="8">DSM 14826</strain>
    </source>
</reference>
<name>A0A1M6Q8R8_9FIRM</name>
<comment type="catalytic activity">
    <reaction evidence="6">
        <text>L-arginine + H2O = L-citrulline + NH4(+)</text>
        <dbReference type="Rhea" id="RHEA:19597"/>
        <dbReference type="ChEBI" id="CHEBI:15377"/>
        <dbReference type="ChEBI" id="CHEBI:28938"/>
        <dbReference type="ChEBI" id="CHEBI:32682"/>
        <dbReference type="ChEBI" id="CHEBI:57743"/>
        <dbReference type="EC" id="3.5.3.6"/>
    </reaction>
</comment>
<evidence type="ECO:0000256" key="6">
    <source>
        <dbReference type="ARBA" id="ARBA00049429"/>
    </source>
</evidence>
<dbReference type="EC" id="3.5.3.6" evidence="3"/>
<dbReference type="SUPFAM" id="SSF55909">
    <property type="entry name" value="Pentein"/>
    <property type="match status" value="1"/>
</dbReference>
<gene>
    <name evidence="7" type="ORF">SAMN02745227_01668</name>
</gene>
<accession>A0A1M6Q8R8</accession>
<dbReference type="EMBL" id="FRAI01000019">
    <property type="protein sequence ID" value="SHK16546.1"/>
    <property type="molecule type" value="Genomic_DNA"/>
</dbReference>
<evidence type="ECO:0000313" key="8">
    <source>
        <dbReference type="Proteomes" id="UP000243547"/>
    </source>
</evidence>
<dbReference type="UniPathway" id="UPA00254">
    <property type="reaction ID" value="UER00364"/>
</dbReference>
<protein>
    <recommendedName>
        <fullName evidence="3">arginine deiminase</fullName>
        <ecNumber evidence="3">3.5.3.6</ecNumber>
    </recommendedName>
</protein>
<dbReference type="Proteomes" id="UP000243547">
    <property type="component" value="Unassembled WGS sequence"/>
</dbReference>
<evidence type="ECO:0000256" key="5">
    <source>
        <dbReference type="ARBA" id="ARBA00022801"/>
    </source>
</evidence>
<dbReference type="InterPro" id="IPR003876">
    <property type="entry name" value="Arg_deiminase"/>
</dbReference>
<comment type="similarity">
    <text evidence="2">Belongs to the arginine deiminase family.</text>
</comment>
<dbReference type="PANTHER" id="PTHR47271:SF2">
    <property type="entry name" value="ARGININE DEIMINASE"/>
    <property type="match status" value="1"/>
</dbReference>
<evidence type="ECO:0000256" key="2">
    <source>
        <dbReference type="ARBA" id="ARBA00010206"/>
    </source>
</evidence>
<organism evidence="7 8">
    <name type="scientific">Anaerobranca californiensis DSM 14826</name>
    <dbReference type="NCBI Taxonomy" id="1120989"/>
    <lineage>
        <taxon>Bacteria</taxon>
        <taxon>Bacillati</taxon>
        <taxon>Bacillota</taxon>
        <taxon>Clostridia</taxon>
        <taxon>Eubacteriales</taxon>
        <taxon>Proteinivoracaceae</taxon>
        <taxon>Anaerobranca</taxon>
    </lineage>
</organism>
<dbReference type="Pfam" id="PF02274">
    <property type="entry name" value="ADI"/>
    <property type="match status" value="1"/>
</dbReference>
<keyword evidence="8" id="KW-1185">Reference proteome</keyword>
<sequence>MHLDTVFTMVDYDKFLMYPGIKDMIFTYVLKPGENGLIQAKSEKSLKICLEKTLNRKIKIIYSGEDDPIIAAREQWGDSTNTLAISPGKVLVYNRNTVTNRQLRKEGIETLEFEGSELVRGRGGPRCMSMPICREKI</sequence>
<dbReference type="GO" id="GO:0016990">
    <property type="term" value="F:arginine deiminase activity"/>
    <property type="evidence" value="ECO:0007669"/>
    <property type="project" value="UniProtKB-EC"/>
</dbReference>
<comment type="pathway">
    <text evidence="1">Amino-acid degradation; L-arginine degradation via ADI pathway; carbamoyl phosphate from L-arginine: step 1/2.</text>
</comment>
<evidence type="ECO:0000313" key="7">
    <source>
        <dbReference type="EMBL" id="SHK16546.1"/>
    </source>
</evidence>
<keyword evidence="4" id="KW-0056">Arginine metabolism</keyword>
<dbReference type="PANTHER" id="PTHR47271">
    <property type="entry name" value="ARGININE DEIMINASE"/>
    <property type="match status" value="1"/>
</dbReference>
<dbReference type="AlphaFoldDB" id="A0A1M6Q8R8"/>